<keyword evidence="2" id="KW-1185">Reference proteome</keyword>
<dbReference type="SMART" id="SM00567">
    <property type="entry name" value="EZ_HEAT"/>
    <property type="match status" value="6"/>
</dbReference>
<dbReference type="PANTHER" id="PTHR12697:SF5">
    <property type="entry name" value="DEOXYHYPUSINE HYDROXYLASE"/>
    <property type="match status" value="1"/>
</dbReference>
<dbReference type="EMBL" id="CAXAMN010014925">
    <property type="protein sequence ID" value="CAK9044652.1"/>
    <property type="molecule type" value="Genomic_DNA"/>
</dbReference>
<sequence>MGLMASRAAALKILRDIPATRREHSRRICHAGQLDTKAFLRRNAIETLAADLDEEALGALSFALQDPDPEIRADVARVLRPILPDRSQVIGIILALMQDGRSFIREAASEVLGCMAEEDDSALLAANSFFADSRSWLRCFSVRILGRCAWNKTALQLAIGHLADSRFFVRQGAVEVLGHSAMLGISDAVAPLLSSLEDSSHFVQELAIKWRERLLFAAMRWLNEEAQTGGARFGSTLSKELSFTVLKLMSSQGDVSAIGAAVKALSCKNPTCRVAAVQILGEAALQGHELAILVLDLSLQKDLHEVKVENMHMKLHVDSVDLPEKIQLASEALMESAKNISDAVKDLMPDEIVRRQLDREPSTVSSACQKTIQKLIDEKGVSATMQHILQMAVHDEEVMPGVKNEEEDPMEEAALKVLEGRRSVFSPASGALITDSVSYLRRAAVETLADRAKAGDTSAIRALCLALEDSEAEICEAAAMLLAACGRAACPIAAMGLGHPCNTMRKRTTCLLRLLSEEAPMDVFESIKPFFGNSKAAQHIVEILGGLGSMNVHEAWLALPPFLHHEDAAVREMAVKLLRNGSEFQMINGTLKTY</sequence>
<gene>
    <name evidence="1" type="ORF">CCMP2556_LOCUS23466</name>
</gene>
<name>A0ABP0LZK0_9DINO</name>
<dbReference type="InterPro" id="IPR004155">
    <property type="entry name" value="PBS_lyase_HEAT"/>
</dbReference>
<reference evidence="1 2" key="1">
    <citation type="submission" date="2024-02" db="EMBL/GenBank/DDBJ databases">
        <authorList>
            <person name="Chen Y."/>
            <person name="Shah S."/>
            <person name="Dougan E. K."/>
            <person name="Thang M."/>
            <person name="Chan C."/>
        </authorList>
    </citation>
    <scope>NUCLEOTIDE SEQUENCE [LARGE SCALE GENOMIC DNA]</scope>
</reference>
<comment type="caution">
    <text evidence="1">The sequence shown here is derived from an EMBL/GenBank/DDBJ whole genome shotgun (WGS) entry which is preliminary data.</text>
</comment>
<dbReference type="InterPro" id="IPR016024">
    <property type="entry name" value="ARM-type_fold"/>
</dbReference>
<dbReference type="InterPro" id="IPR011989">
    <property type="entry name" value="ARM-like"/>
</dbReference>
<evidence type="ECO:0000313" key="1">
    <source>
        <dbReference type="EMBL" id="CAK9044652.1"/>
    </source>
</evidence>
<proteinExistence type="predicted"/>
<protein>
    <recommendedName>
        <fullName evidence="3">Protein unc-45 homolog B</fullName>
    </recommendedName>
</protein>
<dbReference type="PANTHER" id="PTHR12697">
    <property type="entry name" value="PBS LYASE HEAT-LIKE PROTEIN"/>
    <property type="match status" value="1"/>
</dbReference>
<evidence type="ECO:0008006" key="3">
    <source>
        <dbReference type="Google" id="ProtNLM"/>
    </source>
</evidence>
<dbReference type="Proteomes" id="UP001642484">
    <property type="component" value="Unassembled WGS sequence"/>
</dbReference>
<organism evidence="1 2">
    <name type="scientific">Durusdinium trenchii</name>
    <dbReference type="NCBI Taxonomy" id="1381693"/>
    <lineage>
        <taxon>Eukaryota</taxon>
        <taxon>Sar</taxon>
        <taxon>Alveolata</taxon>
        <taxon>Dinophyceae</taxon>
        <taxon>Suessiales</taxon>
        <taxon>Symbiodiniaceae</taxon>
        <taxon>Durusdinium</taxon>
    </lineage>
</organism>
<evidence type="ECO:0000313" key="2">
    <source>
        <dbReference type="Proteomes" id="UP001642484"/>
    </source>
</evidence>
<dbReference type="SUPFAM" id="SSF48371">
    <property type="entry name" value="ARM repeat"/>
    <property type="match status" value="1"/>
</dbReference>
<accession>A0ABP0LZK0</accession>
<dbReference type="Gene3D" id="1.25.10.10">
    <property type="entry name" value="Leucine-rich Repeat Variant"/>
    <property type="match status" value="3"/>
</dbReference>